<dbReference type="InterPro" id="IPR036291">
    <property type="entry name" value="NAD(P)-bd_dom_sf"/>
</dbReference>
<dbReference type="AlphaFoldDB" id="A0A964T7J1"/>
<dbReference type="PANTHER" id="PTHR13812:SF19">
    <property type="entry name" value="KETIMINE REDUCTASE MU-CRYSTALLIN"/>
    <property type="match status" value="1"/>
</dbReference>
<comment type="similarity">
    <text evidence="1">Belongs to the ornithine cyclodeaminase/mu-crystallin family.</text>
</comment>
<dbReference type="RefSeq" id="WP_161141678.1">
    <property type="nucleotide sequence ID" value="NZ_SPKJ01000069.1"/>
</dbReference>
<dbReference type="Gene3D" id="3.40.50.720">
    <property type="entry name" value="NAD(P)-binding Rossmann-like Domain"/>
    <property type="match status" value="1"/>
</dbReference>
<name>A0A964T7J1_9HYPH</name>
<evidence type="ECO:0000256" key="1">
    <source>
        <dbReference type="ARBA" id="ARBA00008903"/>
    </source>
</evidence>
<dbReference type="InterPro" id="IPR023401">
    <property type="entry name" value="ODC_N"/>
</dbReference>
<dbReference type="Proteomes" id="UP000773614">
    <property type="component" value="Unassembled WGS sequence"/>
</dbReference>
<reference evidence="2" key="1">
    <citation type="submission" date="2019-03" db="EMBL/GenBank/DDBJ databases">
        <title>Afifella sp. nov., isolated from activated sludge.</title>
        <authorList>
            <person name="Li Q."/>
            <person name="Liu Y."/>
        </authorList>
    </citation>
    <scope>NUCLEOTIDE SEQUENCE</scope>
    <source>
        <strain evidence="2">L72</strain>
    </source>
</reference>
<dbReference type="GO" id="GO:0016491">
    <property type="term" value="F:oxidoreductase activity"/>
    <property type="evidence" value="ECO:0007669"/>
    <property type="project" value="UniProtKB-ARBA"/>
</dbReference>
<dbReference type="OrthoDB" id="9785971at2"/>
<comment type="caution">
    <text evidence="2">The sequence shown here is derived from an EMBL/GenBank/DDBJ whole genome shotgun (WGS) entry which is preliminary data.</text>
</comment>
<dbReference type="EMBL" id="SPKJ01000069">
    <property type="protein sequence ID" value="MYZ49337.1"/>
    <property type="molecule type" value="Genomic_DNA"/>
</dbReference>
<dbReference type="PANTHER" id="PTHR13812">
    <property type="entry name" value="KETIMINE REDUCTASE MU-CRYSTALLIN"/>
    <property type="match status" value="1"/>
</dbReference>
<dbReference type="GO" id="GO:0005737">
    <property type="term" value="C:cytoplasm"/>
    <property type="evidence" value="ECO:0007669"/>
    <property type="project" value="TreeGrafter"/>
</dbReference>
<protein>
    <submittedName>
        <fullName evidence="2">Ornithine cyclodeaminase family protein</fullName>
    </submittedName>
</protein>
<gene>
    <name evidence="2" type="ORF">E4O86_16630</name>
</gene>
<accession>A0A964T7J1</accession>
<evidence type="ECO:0000313" key="2">
    <source>
        <dbReference type="EMBL" id="MYZ49337.1"/>
    </source>
</evidence>
<dbReference type="GO" id="GO:0019752">
    <property type="term" value="P:carboxylic acid metabolic process"/>
    <property type="evidence" value="ECO:0007669"/>
    <property type="project" value="UniProtKB-ARBA"/>
</dbReference>
<dbReference type="Gene3D" id="3.30.1780.10">
    <property type="entry name" value="ornithine cyclodeaminase, domain 1"/>
    <property type="match status" value="1"/>
</dbReference>
<dbReference type="InterPro" id="IPR003462">
    <property type="entry name" value="ODC_Mu_crystall"/>
</dbReference>
<dbReference type="PIRSF" id="PIRSF001439">
    <property type="entry name" value="CryM"/>
    <property type="match status" value="1"/>
</dbReference>
<organism evidence="2 3">
    <name type="scientific">Propylenella binzhouense</name>
    <dbReference type="NCBI Taxonomy" id="2555902"/>
    <lineage>
        <taxon>Bacteria</taxon>
        <taxon>Pseudomonadati</taxon>
        <taxon>Pseudomonadota</taxon>
        <taxon>Alphaproteobacteria</taxon>
        <taxon>Hyphomicrobiales</taxon>
        <taxon>Propylenellaceae</taxon>
        <taxon>Propylenella</taxon>
    </lineage>
</organism>
<sequence length="317" mass="32865">MRVVGAAEVLDRLRFPDLVRRLREAFRAGAVTPVRHHHAIARPGEPDATLLLMPAWSDFAAHRDGGHIGVKIVNVFPGNAARGLPSVAGVYVLMSGETGAPLAVIDGHALTVRRTAAASALAASFLARADARRLVMVGAGALAPHLIEAHASIRPIEEVLIWNRHAARAEALARSLAGRPFSVGATEDLAAAVRGADIVSCATLASDPVVPGAWLSPGTHLDLVGGFTPAMRETDDEAVAKATLFVDTRDGALAEAGDLVQPLRSGLISASGIAGDLFELCRGSVPGRRSESEITLFKSVGTALEDLAAATALAAPH</sequence>
<dbReference type="Pfam" id="PF02423">
    <property type="entry name" value="OCD_Mu_crystall"/>
    <property type="match status" value="1"/>
</dbReference>
<dbReference type="SUPFAM" id="SSF51735">
    <property type="entry name" value="NAD(P)-binding Rossmann-fold domains"/>
    <property type="match status" value="1"/>
</dbReference>
<dbReference type="FunFam" id="3.40.50.720:FF:000311">
    <property type="entry name" value="Ornithine cyclodeaminase"/>
    <property type="match status" value="1"/>
</dbReference>
<dbReference type="NCBIfam" id="NF004793">
    <property type="entry name" value="PRK06141.1"/>
    <property type="match status" value="1"/>
</dbReference>
<evidence type="ECO:0000313" key="3">
    <source>
        <dbReference type="Proteomes" id="UP000773614"/>
    </source>
</evidence>
<proteinExistence type="inferred from homology"/>
<keyword evidence="3" id="KW-1185">Reference proteome</keyword>